<dbReference type="InterPro" id="IPR035985">
    <property type="entry name" value="Ubiquitin-activating_enz"/>
</dbReference>
<dbReference type="PANTHER" id="PTHR43267:SF1">
    <property type="entry name" value="TRNA THREONYLCARBAMOYLADENOSINE DEHYDRATASE"/>
    <property type="match status" value="1"/>
</dbReference>
<dbReference type="GO" id="GO:0008641">
    <property type="term" value="F:ubiquitin-like modifier activating enzyme activity"/>
    <property type="evidence" value="ECO:0007669"/>
    <property type="project" value="InterPro"/>
</dbReference>
<dbReference type="RefSeq" id="WP_073198181.1">
    <property type="nucleotide sequence ID" value="NZ_FQXO01000144.1"/>
</dbReference>
<dbReference type="AlphaFoldDB" id="A0A1M5WSQ4"/>
<evidence type="ECO:0000313" key="2">
    <source>
        <dbReference type="EMBL" id="SHH90636.1"/>
    </source>
</evidence>
<reference evidence="3" key="1">
    <citation type="submission" date="2016-11" db="EMBL/GenBank/DDBJ databases">
        <authorList>
            <person name="Varghese N."/>
            <person name="Submissions S."/>
        </authorList>
    </citation>
    <scope>NUCLEOTIDE SEQUENCE [LARGE SCALE GENOMIC DNA]</scope>
    <source>
        <strain evidence="3">DSM 13643</strain>
    </source>
</reference>
<dbReference type="EMBL" id="FQXO01000144">
    <property type="protein sequence ID" value="SHH90636.1"/>
    <property type="molecule type" value="Genomic_DNA"/>
</dbReference>
<dbReference type="InterPro" id="IPR045886">
    <property type="entry name" value="ThiF/MoeB/HesA"/>
</dbReference>
<feature type="domain" description="THIF-type NAD/FAD binding fold" evidence="1">
    <location>
        <begin position="6"/>
        <end position="249"/>
    </location>
</feature>
<dbReference type="Pfam" id="PF00899">
    <property type="entry name" value="ThiF"/>
    <property type="match status" value="1"/>
</dbReference>
<accession>A0A1M5WSQ4</accession>
<sequence>MLHAFSRTEMLIGTEGLEKLKKSTVAVFGIGGVGTFVVEGLVRAGVGKLILIDDDDICLTNINRQIHATRRTIGRSKVEVMKDRILEINPDAEVIAHKKLYNAESAKTLLFDSYSYVVDAIDMVSSKLDLIERCKKMGIPIISSMGTGNKLNPTMLEVDDIYNTSVCPLAKVMRRELRKRGIKSLKVVYSKEEPIKPKLIDSNCKTDCICPNKDRTCAERRQIPGSISFVPSVAGLIIASEVVKDLIGINGSK</sequence>
<dbReference type="GO" id="GO:0061503">
    <property type="term" value="F:tRNA threonylcarbamoyladenosine dehydratase"/>
    <property type="evidence" value="ECO:0007669"/>
    <property type="project" value="TreeGrafter"/>
</dbReference>
<evidence type="ECO:0000259" key="1">
    <source>
        <dbReference type="Pfam" id="PF00899"/>
    </source>
</evidence>
<dbReference type="GO" id="GO:0061504">
    <property type="term" value="P:cyclic threonylcarbamoyladenosine biosynthetic process"/>
    <property type="evidence" value="ECO:0007669"/>
    <property type="project" value="TreeGrafter"/>
</dbReference>
<dbReference type="FunFam" id="3.40.50.720:FF:000141">
    <property type="entry name" value="tRNA threonylcarbamoyladenosine dehydratase"/>
    <property type="match status" value="1"/>
</dbReference>
<dbReference type="SUPFAM" id="SSF69572">
    <property type="entry name" value="Activating enzymes of the ubiquitin-like proteins"/>
    <property type="match status" value="1"/>
</dbReference>
<dbReference type="PANTHER" id="PTHR43267">
    <property type="entry name" value="TRNA THREONYLCARBAMOYLADENOSINE DEHYDRATASE"/>
    <property type="match status" value="1"/>
</dbReference>
<dbReference type="OrthoDB" id="9804150at2"/>
<proteinExistence type="predicted"/>
<dbReference type="Proteomes" id="UP000183967">
    <property type="component" value="Unassembled WGS sequence"/>
</dbReference>
<evidence type="ECO:0000313" key="3">
    <source>
        <dbReference type="Proteomes" id="UP000183967"/>
    </source>
</evidence>
<keyword evidence="3" id="KW-1185">Reference proteome</keyword>
<protein>
    <submittedName>
        <fullName evidence="2">tRNA A37 threonylcarbamoyladenosine dehydratase</fullName>
    </submittedName>
</protein>
<dbReference type="Gene3D" id="3.40.50.720">
    <property type="entry name" value="NAD(P)-binding Rossmann-like Domain"/>
    <property type="match status" value="1"/>
</dbReference>
<gene>
    <name evidence="2" type="ORF">SAMN02745135_02620</name>
</gene>
<organism evidence="2 3">
    <name type="scientific">Caloranaerobacter azorensis DSM 13643</name>
    <dbReference type="NCBI Taxonomy" id="1121264"/>
    <lineage>
        <taxon>Bacteria</taxon>
        <taxon>Bacillati</taxon>
        <taxon>Bacillota</taxon>
        <taxon>Tissierellia</taxon>
        <taxon>Tissierellales</taxon>
        <taxon>Thermohalobacteraceae</taxon>
        <taxon>Caloranaerobacter</taxon>
    </lineage>
</organism>
<dbReference type="CDD" id="cd00755">
    <property type="entry name" value="YgdL_like"/>
    <property type="match status" value="1"/>
</dbReference>
<dbReference type="InterPro" id="IPR000594">
    <property type="entry name" value="ThiF_NAD_FAD-bd"/>
</dbReference>
<name>A0A1M5WSQ4_9FIRM</name>